<dbReference type="GO" id="GO:0046872">
    <property type="term" value="F:metal ion binding"/>
    <property type="evidence" value="ECO:0007669"/>
    <property type="project" value="UniProtKB-KW"/>
</dbReference>
<name>A0A2R8CHX0_9GAMM</name>
<keyword evidence="6" id="KW-0695">RNA-directed DNA polymerase</keyword>
<evidence type="ECO:0000256" key="1">
    <source>
        <dbReference type="ARBA" id="ARBA00012493"/>
    </source>
</evidence>
<evidence type="ECO:0000256" key="3">
    <source>
        <dbReference type="ARBA" id="ARBA00022695"/>
    </source>
</evidence>
<dbReference type="EMBL" id="ONZI01000001">
    <property type="protein sequence ID" value="SPJ32488.1"/>
    <property type="molecule type" value="Genomic_DNA"/>
</dbReference>
<dbReference type="Proteomes" id="UP000244934">
    <property type="component" value="Unassembled WGS sequence"/>
</dbReference>
<keyword evidence="12" id="KW-1185">Reference proteome</keyword>
<dbReference type="Pfam" id="PF00078">
    <property type="entry name" value="RVT_1"/>
    <property type="match status" value="1"/>
</dbReference>
<dbReference type="GO" id="GO:0003723">
    <property type="term" value="F:RNA binding"/>
    <property type="evidence" value="ECO:0007669"/>
    <property type="project" value="InterPro"/>
</dbReference>
<keyword evidence="5" id="KW-0460">Magnesium</keyword>
<comment type="catalytic activity">
    <reaction evidence="9">
        <text>DNA(n) + a 2'-deoxyribonucleoside 5'-triphosphate = DNA(n+1) + diphosphate</text>
        <dbReference type="Rhea" id="RHEA:22508"/>
        <dbReference type="Rhea" id="RHEA-COMP:17339"/>
        <dbReference type="Rhea" id="RHEA-COMP:17340"/>
        <dbReference type="ChEBI" id="CHEBI:33019"/>
        <dbReference type="ChEBI" id="CHEBI:61560"/>
        <dbReference type="ChEBI" id="CHEBI:173112"/>
        <dbReference type="EC" id="2.7.7.49"/>
    </reaction>
</comment>
<proteinExistence type="inferred from homology"/>
<keyword evidence="7" id="KW-0051">Antiviral defense</keyword>
<keyword evidence="2" id="KW-0808">Transferase</keyword>
<evidence type="ECO:0000313" key="12">
    <source>
        <dbReference type="Proteomes" id="UP000244934"/>
    </source>
</evidence>
<dbReference type="PANTHER" id="PTHR34047">
    <property type="entry name" value="NUCLEAR INTRON MATURASE 1, MITOCHONDRIAL-RELATED"/>
    <property type="match status" value="1"/>
</dbReference>
<keyword evidence="3" id="KW-0548">Nucleotidyltransferase</keyword>
<gene>
    <name evidence="11" type="ORF">KSP9073_00489</name>
</gene>
<evidence type="ECO:0000313" key="11">
    <source>
        <dbReference type="EMBL" id="SPJ32488.1"/>
    </source>
</evidence>
<evidence type="ECO:0000259" key="10">
    <source>
        <dbReference type="PROSITE" id="PS50878"/>
    </source>
</evidence>
<comment type="similarity">
    <text evidence="8">Belongs to the bacterial reverse transcriptase family.</text>
</comment>
<dbReference type="NCBIfam" id="NF038233">
    <property type="entry name" value="retron_St85_RT"/>
    <property type="match status" value="1"/>
</dbReference>
<reference evidence="12" key="1">
    <citation type="submission" date="2018-03" db="EMBL/GenBank/DDBJ databases">
        <authorList>
            <person name="Navarro De La Torre S."/>
        </authorList>
    </citation>
    <scope>NUCLEOTIDE SEQUENCE [LARGE SCALE GENOMIC DNA]</scope>
    <source>
        <strain evidence="12">EAod3</strain>
    </source>
</reference>
<evidence type="ECO:0000256" key="4">
    <source>
        <dbReference type="ARBA" id="ARBA00022723"/>
    </source>
</evidence>
<dbReference type="PROSITE" id="PS50878">
    <property type="entry name" value="RT_POL"/>
    <property type="match status" value="1"/>
</dbReference>
<dbReference type="EC" id="2.7.7.49" evidence="1"/>
<dbReference type="InterPro" id="IPR043502">
    <property type="entry name" value="DNA/RNA_pol_sf"/>
</dbReference>
<accession>A0A2R8CHX0</accession>
<dbReference type="SUPFAM" id="SSF56672">
    <property type="entry name" value="DNA/RNA polymerases"/>
    <property type="match status" value="1"/>
</dbReference>
<dbReference type="AlphaFoldDB" id="A0A2R8CHX0"/>
<evidence type="ECO:0000256" key="6">
    <source>
        <dbReference type="ARBA" id="ARBA00022918"/>
    </source>
</evidence>
<keyword evidence="4" id="KW-0479">Metal-binding</keyword>
<dbReference type="OrthoDB" id="7055795at2"/>
<evidence type="ECO:0000256" key="9">
    <source>
        <dbReference type="ARBA" id="ARBA00048173"/>
    </source>
</evidence>
<dbReference type="InterPro" id="IPR051083">
    <property type="entry name" value="GrpII_Intron_Splice-Mob/Def"/>
</dbReference>
<evidence type="ECO:0000256" key="8">
    <source>
        <dbReference type="ARBA" id="ARBA00034120"/>
    </source>
</evidence>
<dbReference type="GO" id="GO:0003964">
    <property type="term" value="F:RNA-directed DNA polymerase activity"/>
    <property type="evidence" value="ECO:0007669"/>
    <property type="project" value="UniProtKB-KW"/>
</dbReference>
<dbReference type="PANTHER" id="PTHR34047:SF7">
    <property type="entry name" value="RNA-DIRECTED DNA POLYMERASE"/>
    <property type="match status" value="1"/>
</dbReference>
<dbReference type="CDD" id="cd03487">
    <property type="entry name" value="RT_Bac_retron_II"/>
    <property type="match status" value="1"/>
</dbReference>
<protein>
    <recommendedName>
        <fullName evidence="1">RNA-directed DNA polymerase</fullName>
        <ecNumber evidence="1">2.7.7.49</ecNumber>
    </recommendedName>
</protein>
<feature type="domain" description="Reverse transcriptase" evidence="10">
    <location>
        <begin position="18"/>
        <end position="239"/>
    </location>
</feature>
<dbReference type="RefSeq" id="WP_108841352.1">
    <property type="nucleotide sequence ID" value="NZ_ONZI01000001.1"/>
</dbReference>
<evidence type="ECO:0000256" key="2">
    <source>
        <dbReference type="ARBA" id="ARBA00022679"/>
    </source>
</evidence>
<dbReference type="PRINTS" id="PR00866">
    <property type="entry name" value="RNADNAPOLMS"/>
</dbReference>
<sequence>MSESKLRQLISSSLFIPEKDLSLFIARAPVAYKSFFIAKKDGGFRKINQPAKETKKLQRWVIEKVFSHLDIHDCAMAYRAKVSIKDNALVHSNNKYFLKLDFENFFGSIKSEDIQNFLHDKKIKLDDDDVRDLARILCIKDEGKLCLSVGAPSSPAVSNAILYAFDEEISFWCLERKIAYTRYADDLTFSTKEQEACYSIKEKVKSILESMAYPRLKLNESKTLSLSKKNNIKVTGITVTSDNKISIGRKRKRFIRSQVYKYKKGELKPSSVPRLRGLIAFFEHIEPGAISKLEMKFGKELMVRVVKGS</sequence>
<dbReference type="InterPro" id="IPR000477">
    <property type="entry name" value="RT_dom"/>
</dbReference>
<dbReference type="InterPro" id="IPR000123">
    <property type="entry name" value="Reverse_transcriptase_msDNA"/>
</dbReference>
<dbReference type="GO" id="GO:0051607">
    <property type="term" value="P:defense response to virus"/>
    <property type="evidence" value="ECO:0007669"/>
    <property type="project" value="UniProtKB-KW"/>
</dbReference>
<organism evidence="11 12">
    <name type="scientific">Kushneria phyllosphaerae</name>
    <dbReference type="NCBI Taxonomy" id="2100822"/>
    <lineage>
        <taxon>Bacteria</taxon>
        <taxon>Pseudomonadati</taxon>
        <taxon>Pseudomonadota</taxon>
        <taxon>Gammaproteobacteria</taxon>
        <taxon>Oceanospirillales</taxon>
        <taxon>Halomonadaceae</taxon>
        <taxon>Kushneria</taxon>
    </lineage>
</organism>
<evidence type="ECO:0000256" key="5">
    <source>
        <dbReference type="ARBA" id="ARBA00022842"/>
    </source>
</evidence>
<evidence type="ECO:0000256" key="7">
    <source>
        <dbReference type="ARBA" id="ARBA00023118"/>
    </source>
</evidence>